<evidence type="ECO:0000313" key="2">
    <source>
        <dbReference type="Proteomes" id="UP000053105"/>
    </source>
</evidence>
<dbReference type="EMBL" id="KQ435737">
    <property type="protein sequence ID" value="KOX76964.1"/>
    <property type="molecule type" value="Genomic_DNA"/>
</dbReference>
<keyword evidence="2" id="KW-1185">Reference proteome</keyword>
<gene>
    <name evidence="1" type="ORF">WN51_10820</name>
</gene>
<reference evidence="1 2" key="1">
    <citation type="submission" date="2015-07" db="EMBL/GenBank/DDBJ databases">
        <title>The genome of Melipona quadrifasciata.</title>
        <authorList>
            <person name="Pan H."/>
            <person name="Kapheim K."/>
        </authorList>
    </citation>
    <scope>NUCLEOTIDE SEQUENCE [LARGE SCALE GENOMIC DNA]</scope>
    <source>
        <strain evidence="1">0111107301</strain>
        <tissue evidence="1">Whole body</tissue>
    </source>
</reference>
<evidence type="ECO:0000313" key="1">
    <source>
        <dbReference type="EMBL" id="KOX76964.1"/>
    </source>
</evidence>
<name>A0A0N0BI61_9HYME</name>
<accession>A0A0N0BI61</accession>
<dbReference type="AlphaFoldDB" id="A0A0N0BI61"/>
<protein>
    <submittedName>
        <fullName evidence="1">Uncharacterized protein</fullName>
    </submittedName>
</protein>
<proteinExistence type="predicted"/>
<sequence length="134" mass="15712">MTKSTLLYEQIHTFIRLCYKSCRVVRIELSYKSLLVYRLCYKSCRVVRIGLSYKSLLGEGQFCDRLLSVNFHQIEDVEFISFHLVHCYSKKDDIPITVLIATEEQDFDFSVCQICGIVTYCIRCNELCIVPFLQ</sequence>
<dbReference type="Proteomes" id="UP000053105">
    <property type="component" value="Unassembled WGS sequence"/>
</dbReference>
<organism evidence="1 2">
    <name type="scientific">Melipona quadrifasciata</name>
    <dbReference type="NCBI Taxonomy" id="166423"/>
    <lineage>
        <taxon>Eukaryota</taxon>
        <taxon>Metazoa</taxon>
        <taxon>Ecdysozoa</taxon>
        <taxon>Arthropoda</taxon>
        <taxon>Hexapoda</taxon>
        <taxon>Insecta</taxon>
        <taxon>Pterygota</taxon>
        <taxon>Neoptera</taxon>
        <taxon>Endopterygota</taxon>
        <taxon>Hymenoptera</taxon>
        <taxon>Apocrita</taxon>
        <taxon>Aculeata</taxon>
        <taxon>Apoidea</taxon>
        <taxon>Anthophila</taxon>
        <taxon>Apidae</taxon>
        <taxon>Melipona</taxon>
    </lineage>
</organism>